<reference evidence="4" key="1">
    <citation type="submission" date="2016-10" db="EMBL/GenBank/DDBJ databases">
        <authorList>
            <person name="Varghese N."/>
            <person name="Submissions S."/>
        </authorList>
    </citation>
    <scope>NUCLEOTIDE SEQUENCE [LARGE SCALE GENOMIC DNA]</scope>
    <source>
        <strain evidence="4">DSM 22619</strain>
    </source>
</reference>
<dbReference type="Proteomes" id="UP000198528">
    <property type="component" value="Unassembled WGS sequence"/>
</dbReference>
<dbReference type="EMBL" id="FMZL01000031">
    <property type="protein sequence ID" value="SDC64373.1"/>
    <property type="molecule type" value="Genomic_DNA"/>
</dbReference>
<gene>
    <name evidence="3" type="ORF">SAMN04487824_1319</name>
</gene>
<proteinExistence type="predicted"/>
<name>A0A1G6N992_9ACTN</name>
<keyword evidence="1" id="KW-1133">Transmembrane helix</keyword>
<organism evidence="3 4">
    <name type="scientific">Parafannyhessea umbonata</name>
    <dbReference type="NCBI Taxonomy" id="604330"/>
    <lineage>
        <taxon>Bacteria</taxon>
        <taxon>Bacillati</taxon>
        <taxon>Actinomycetota</taxon>
        <taxon>Coriobacteriia</taxon>
        <taxon>Coriobacteriales</taxon>
        <taxon>Atopobiaceae</taxon>
        <taxon>Parafannyhessea</taxon>
    </lineage>
</organism>
<keyword evidence="1" id="KW-0812">Transmembrane</keyword>
<evidence type="ECO:0000313" key="3">
    <source>
        <dbReference type="EMBL" id="SDC64373.1"/>
    </source>
</evidence>
<dbReference type="STRING" id="604330.SAMN04489857_0370"/>
<keyword evidence="1" id="KW-0472">Membrane</keyword>
<accession>A0A1G6N992</accession>
<protein>
    <submittedName>
        <fullName evidence="3">TadE-like protein</fullName>
    </submittedName>
</protein>
<sequence length="231" mass="25589">MEAILFKPRVASCLTQKDSQPSSMRWYCLPSLQSSLRFHGSSAMRVTEDCSRRLSGQDRTRWRVTSSLSFRTFFFTELAESTSGQATIEAAVLLPTLMLVIALLVQPVCIIYTRTAMRSAAAEAARAIATDYDGDLSDCRSYVLRRLESVPDVPLFHSGGASDWSISLSRGGRGVNVEVVGHVRPLPLLGIALAAFSESDGKGIVLRESLREEVRPSWIRGTYGDWQRLWA</sequence>
<keyword evidence="4" id="KW-1185">Reference proteome</keyword>
<dbReference type="AlphaFoldDB" id="A0A1G6N992"/>
<feature type="transmembrane region" description="Helical" evidence="1">
    <location>
        <begin position="90"/>
        <end position="112"/>
    </location>
</feature>
<evidence type="ECO:0000313" key="4">
    <source>
        <dbReference type="Proteomes" id="UP000198528"/>
    </source>
</evidence>
<feature type="domain" description="TadE-like" evidence="2">
    <location>
        <begin position="84"/>
        <end position="126"/>
    </location>
</feature>
<dbReference type="Pfam" id="PF07811">
    <property type="entry name" value="TadE"/>
    <property type="match status" value="1"/>
</dbReference>
<evidence type="ECO:0000259" key="2">
    <source>
        <dbReference type="Pfam" id="PF07811"/>
    </source>
</evidence>
<dbReference type="InterPro" id="IPR012495">
    <property type="entry name" value="TadE-like_dom"/>
</dbReference>
<evidence type="ECO:0000256" key="1">
    <source>
        <dbReference type="SAM" id="Phobius"/>
    </source>
</evidence>